<gene>
    <name evidence="2" type="ORF">GN242_18580</name>
</gene>
<dbReference type="Proteomes" id="UP000424752">
    <property type="component" value="Chromosome"/>
</dbReference>
<feature type="transmembrane region" description="Helical" evidence="1">
    <location>
        <begin position="12"/>
        <end position="32"/>
    </location>
</feature>
<dbReference type="AlphaFoldDB" id="A0A6I6ELT9"/>
<keyword evidence="1" id="KW-0812">Transmembrane</keyword>
<accession>A0A6I6ELT9</accession>
<dbReference type="EMBL" id="CP046509">
    <property type="protein sequence ID" value="QGU89105.1"/>
    <property type="molecule type" value="Genomic_DNA"/>
</dbReference>
<sequence length="83" mass="9977">MLMKFFSMILHGLGQLLFGGSIIIFAWFVFFSESEYKYIYAIPAAFLFALAFCLYYFGDRISDKLFWRKKDQRSELNRNKYNK</sequence>
<organism evidence="2 3">
    <name type="scientific">Erwinia sorbitola</name>
    <dbReference type="NCBI Taxonomy" id="2681984"/>
    <lineage>
        <taxon>Bacteria</taxon>
        <taxon>Pseudomonadati</taxon>
        <taxon>Pseudomonadota</taxon>
        <taxon>Gammaproteobacteria</taxon>
        <taxon>Enterobacterales</taxon>
        <taxon>Erwiniaceae</taxon>
        <taxon>Erwinia</taxon>
    </lineage>
</organism>
<feature type="transmembrane region" description="Helical" evidence="1">
    <location>
        <begin position="38"/>
        <end position="58"/>
    </location>
</feature>
<dbReference type="RefSeq" id="WP_156288001.1">
    <property type="nucleotide sequence ID" value="NZ_CP046509.1"/>
</dbReference>
<name>A0A6I6ELT9_9GAMM</name>
<reference evidence="2 3" key="1">
    <citation type="submission" date="2019-12" db="EMBL/GenBank/DDBJ databases">
        <title>Erwinia sp. nov., isolated from droppings of birds in the Qinghai-Tiebt plateau of China.</title>
        <authorList>
            <person name="Ge Y."/>
        </authorList>
    </citation>
    <scope>NUCLEOTIDE SEQUENCE [LARGE SCALE GENOMIC DNA]</scope>
    <source>
        <strain evidence="2 3">J780</strain>
    </source>
</reference>
<proteinExistence type="predicted"/>
<protein>
    <submittedName>
        <fullName evidence="2">Uncharacterized protein</fullName>
    </submittedName>
</protein>
<evidence type="ECO:0000313" key="3">
    <source>
        <dbReference type="Proteomes" id="UP000424752"/>
    </source>
</evidence>
<keyword evidence="1" id="KW-0472">Membrane</keyword>
<keyword evidence="1" id="KW-1133">Transmembrane helix</keyword>
<evidence type="ECO:0000313" key="2">
    <source>
        <dbReference type="EMBL" id="QGU89105.1"/>
    </source>
</evidence>
<dbReference type="KEGG" id="erwi:GN242_18580"/>
<evidence type="ECO:0000256" key="1">
    <source>
        <dbReference type="SAM" id="Phobius"/>
    </source>
</evidence>